<dbReference type="EMBL" id="AMZH03005805">
    <property type="protein sequence ID" value="RRT65468.1"/>
    <property type="molecule type" value="Genomic_DNA"/>
</dbReference>
<accession>A0A426ZNB3</accession>
<gene>
    <name evidence="2" type="ORF">B296_00038770</name>
</gene>
<sequence length="221" mass="24553">MGLAEPWYRRGGTSVESSIPCSHGGRALVVKETEEVENVEANSKYQDKAEGRMPSNFIRPIGMIQVAGELDCYSAYISLRELDKSEDKTEKGRRCQATDSSVMGLTAPWYRRADVSSSPYSQSVVGYATPRRSPTSCRSTFMPLVWLFTPSIADDPAAAKEIESVPLGPQHPLIFVSDSYRAPRCPKPLPVQRGAEARKMEEERNNDNNTAIDRRIIAKIP</sequence>
<feature type="compositionally biased region" description="Basic and acidic residues" evidence="1">
    <location>
        <begin position="195"/>
        <end position="221"/>
    </location>
</feature>
<comment type="caution">
    <text evidence="2">The sequence shown here is derived from an EMBL/GenBank/DDBJ whole genome shotgun (WGS) entry which is preliminary data.</text>
</comment>
<name>A0A426ZNB3_ENSVE</name>
<evidence type="ECO:0000256" key="1">
    <source>
        <dbReference type="SAM" id="MobiDB-lite"/>
    </source>
</evidence>
<reference evidence="2 3" key="1">
    <citation type="journal article" date="2014" name="Agronomy (Basel)">
        <title>A Draft Genome Sequence for Ensete ventricosum, the Drought-Tolerant Tree Against Hunger.</title>
        <authorList>
            <person name="Harrison J."/>
            <person name="Moore K.A."/>
            <person name="Paszkiewicz K."/>
            <person name="Jones T."/>
            <person name="Grant M."/>
            <person name="Ambacheew D."/>
            <person name="Muzemil S."/>
            <person name="Studholme D.J."/>
        </authorList>
    </citation>
    <scope>NUCLEOTIDE SEQUENCE [LARGE SCALE GENOMIC DNA]</scope>
</reference>
<evidence type="ECO:0000313" key="3">
    <source>
        <dbReference type="Proteomes" id="UP000287651"/>
    </source>
</evidence>
<proteinExistence type="predicted"/>
<dbReference type="Proteomes" id="UP000287651">
    <property type="component" value="Unassembled WGS sequence"/>
</dbReference>
<evidence type="ECO:0000313" key="2">
    <source>
        <dbReference type="EMBL" id="RRT65468.1"/>
    </source>
</evidence>
<dbReference type="AlphaFoldDB" id="A0A426ZNB3"/>
<organism evidence="2 3">
    <name type="scientific">Ensete ventricosum</name>
    <name type="common">Abyssinian banana</name>
    <name type="synonym">Musa ensete</name>
    <dbReference type="NCBI Taxonomy" id="4639"/>
    <lineage>
        <taxon>Eukaryota</taxon>
        <taxon>Viridiplantae</taxon>
        <taxon>Streptophyta</taxon>
        <taxon>Embryophyta</taxon>
        <taxon>Tracheophyta</taxon>
        <taxon>Spermatophyta</taxon>
        <taxon>Magnoliopsida</taxon>
        <taxon>Liliopsida</taxon>
        <taxon>Zingiberales</taxon>
        <taxon>Musaceae</taxon>
        <taxon>Ensete</taxon>
    </lineage>
</organism>
<feature type="region of interest" description="Disordered" evidence="1">
    <location>
        <begin position="189"/>
        <end position="221"/>
    </location>
</feature>
<protein>
    <submittedName>
        <fullName evidence="2">Uncharacterized protein</fullName>
    </submittedName>
</protein>